<protein>
    <submittedName>
        <fullName evidence="2">Uncharacterized protein</fullName>
    </submittedName>
</protein>
<feature type="compositionally biased region" description="Basic and acidic residues" evidence="1">
    <location>
        <begin position="385"/>
        <end position="394"/>
    </location>
</feature>
<keyword evidence="3" id="KW-1185">Reference proteome</keyword>
<evidence type="ECO:0000313" key="2">
    <source>
        <dbReference type="EMBL" id="KZP33126.1"/>
    </source>
</evidence>
<name>A0A166VW79_9AGAM</name>
<gene>
    <name evidence="2" type="ORF">FIBSPDRAFT_881903</name>
</gene>
<dbReference type="AlphaFoldDB" id="A0A166VW79"/>
<dbReference type="EMBL" id="KV417483">
    <property type="protein sequence ID" value="KZP33126.1"/>
    <property type="molecule type" value="Genomic_DNA"/>
</dbReference>
<reference evidence="2 3" key="1">
    <citation type="journal article" date="2016" name="Mol. Biol. Evol.">
        <title>Comparative Genomics of Early-Diverging Mushroom-Forming Fungi Provides Insights into the Origins of Lignocellulose Decay Capabilities.</title>
        <authorList>
            <person name="Nagy L.G."/>
            <person name="Riley R."/>
            <person name="Tritt A."/>
            <person name="Adam C."/>
            <person name="Daum C."/>
            <person name="Floudas D."/>
            <person name="Sun H."/>
            <person name="Yadav J.S."/>
            <person name="Pangilinan J."/>
            <person name="Larsson K.H."/>
            <person name="Matsuura K."/>
            <person name="Barry K."/>
            <person name="Labutti K."/>
            <person name="Kuo R."/>
            <person name="Ohm R.A."/>
            <person name="Bhattacharya S.S."/>
            <person name="Shirouzu T."/>
            <person name="Yoshinaga Y."/>
            <person name="Martin F.M."/>
            <person name="Grigoriev I.V."/>
            <person name="Hibbett D.S."/>
        </authorList>
    </citation>
    <scope>NUCLEOTIDE SEQUENCE [LARGE SCALE GENOMIC DNA]</scope>
    <source>
        <strain evidence="2 3">CBS 109695</strain>
    </source>
</reference>
<accession>A0A166VW79</accession>
<proteinExistence type="predicted"/>
<feature type="region of interest" description="Disordered" evidence="1">
    <location>
        <begin position="375"/>
        <end position="401"/>
    </location>
</feature>
<evidence type="ECO:0000256" key="1">
    <source>
        <dbReference type="SAM" id="MobiDB-lite"/>
    </source>
</evidence>
<dbReference type="Proteomes" id="UP000076532">
    <property type="component" value="Unassembled WGS sequence"/>
</dbReference>
<sequence>MYVFREGFELNESTEPAIEETTMYDGRATNDRIRQSGRLAPIVLCTRQRQRRPQRHGGSWRTGGILEKATARDFATSVAVLGWVRTLPSAHHLYLRISHPPRTFKTRMGEILVDCAPSQCASGVKRARALAIVCHRARAFCVTLGIAKPLHLLHRQHSRSSGVYAVLSQCTLSTSSRDAVVVEEMPKRRDSKLALTPGSRLGRCYGEPTQIEKCRGMLSAGMWQEATLQGSPAPGVDGKPSLMDQAGRWLVDGKDLTAGEGVTFVYEQYGLLRRRSLLEELVDTRKANLHFLLPASLPVLWTHARDCLLRREYLVASDNSHETTSLPSSAPFPVPVPSKETARAMANTGGPVTEAHRWKRGVDAVQRAAWCMGMGGGGGGGPDPDDGKMKETDQVGKIGSL</sequence>
<organism evidence="2 3">
    <name type="scientific">Athelia psychrophila</name>
    <dbReference type="NCBI Taxonomy" id="1759441"/>
    <lineage>
        <taxon>Eukaryota</taxon>
        <taxon>Fungi</taxon>
        <taxon>Dikarya</taxon>
        <taxon>Basidiomycota</taxon>
        <taxon>Agaricomycotina</taxon>
        <taxon>Agaricomycetes</taxon>
        <taxon>Agaricomycetidae</taxon>
        <taxon>Atheliales</taxon>
        <taxon>Atheliaceae</taxon>
        <taxon>Athelia</taxon>
    </lineage>
</organism>
<evidence type="ECO:0000313" key="3">
    <source>
        <dbReference type="Proteomes" id="UP000076532"/>
    </source>
</evidence>